<comment type="caution">
    <text evidence="1">The sequence shown here is derived from an EMBL/GenBank/DDBJ whole genome shotgun (WGS) entry which is preliminary data.</text>
</comment>
<evidence type="ECO:0000313" key="1">
    <source>
        <dbReference type="EMBL" id="RKT60702.1"/>
    </source>
</evidence>
<dbReference type="Proteomes" id="UP000270626">
    <property type="component" value="Unassembled WGS sequence"/>
</dbReference>
<evidence type="ECO:0000313" key="2">
    <source>
        <dbReference type="Proteomes" id="UP000270626"/>
    </source>
</evidence>
<dbReference type="AlphaFoldDB" id="A0A495WG76"/>
<proteinExistence type="predicted"/>
<name>A0A495WG76_9RHOO</name>
<sequence length="70" mass="7732">MLLQAVDRKRCASCQRWTGPRCPGELPETVAIESETVSGLCQGGGWHGSERRARSACGHWLRWQALPPLS</sequence>
<dbReference type="RefSeq" id="WP_121457207.1">
    <property type="nucleotide sequence ID" value="NZ_RBXP01000011.1"/>
</dbReference>
<keyword evidence="2" id="KW-1185">Reference proteome</keyword>
<protein>
    <submittedName>
        <fullName evidence="1">Uncharacterized protein</fullName>
    </submittedName>
</protein>
<accession>A0A495WG76</accession>
<reference evidence="1 2" key="1">
    <citation type="submission" date="2018-10" db="EMBL/GenBank/DDBJ databases">
        <title>Genomic Encyclopedia of Type Strains, Phase IV (KMG-IV): sequencing the most valuable type-strain genomes for metagenomic binning, comparative biology and taxonomic classification.</title>
        <authorList>
            <person name="Goeker M."/>
        </authorList>
    </citation>
    <scope>NUCLEOTIDE SEQUENCE [LARGE SCALE GENOMIC DNA]</scope>
    <source>
        <strain evidence="1 2">DSM 23841</strain>
    </source>
</reference>
<gene>
    <name evidence="1" type="ORF">DFR40_0848</name>
</gene>
<dbReference type="EMBL" id="RBXP01000011">
    <property type="protein sequence ID" value="RKT60702.1"/>
    <property type="molecule type" value="Genomic_DNA"/>
</dbReference>
<organism evidence="1 2">
    <name type="scientific">Azonexus fungiphilus</name>
    <dbReference type="NCBI Taxonomy" id="146940"/>
    <lineage>
        <taxon>Bacteria</taxon>
        <taxon>Pseudomonadati</taxon>
        <taxon>Pseudomonadota</taxon>
        <taxon>Betaproteobacteria</taxon>
        <taxon>Rhodocyclales</taxon>
        <taxon>Azonexaceae</taxon>
        <taxon>Azonexus</taxon>
    </lineage>
</organism>
<dbReference type="OrthoDB" id="8527375at2"/>